<feature type="transmembrane region" description="Helical" evidence="10">
    <location>
        <begin position="316"/>
        <end position="339"/>
    </location>
</feature>
<dbReference type="EMBL" id="BDUF01000121">
    <property type="protein sequence ID" value="GAX92023.1"/>
    <property type="molecule type" value="Genomic_DNA"/>
</dbReference>
<protein>
    <recommendedName>
        <fullName evidence="13">Glycosyltransferase RgtA/B/C/D-like domain-containing protein</fullName>
    </recommendedName>
</protein>
<comment type="subcellular location">
    <subcellularLocation>
        <location evidence="1">Endoplasmic reticulum membrane</location>
        <topology evidence="1">Multi-pass membrane protein</topology>
    </subcellularLocation>
</comment>
<keyword evidence="8 10" id="KW-1133">Transmembrane helix</keyword>
<dbReference type="GO" id="GO:0031501">
    <property type="term" value="C:mannosyltransferase complex"/>
    <property type="evidence" value="ECO:0007669"/>
    <property type="project" value="TreeGrafter"/>
</dbReference>
<keyword evidence="3" id="KW-0337">GPI-anchor biosynthesis</keyword>
<dbReference type="GO" id="GO:0016020">
    <property type="term" value="C:membrane"/>
    <property type="evidence" value="ECO:0007669"/>
    <property type="project" value="GOC"/>
</dbReference>
<dbReference type="Proteomes" id="UP000217785">
    <property type="component" value="Unassembled WGS sequence"/>
</dbReference>
<evidence type="ECO:0000256" key="5">
    <source>
        <dbReference type="ARBA" id="ARBA00022679"/>
    </source>
</evidence>
<comment type="caution">
    <text evidence="11">The sequence shown here is derived from an EMBL/GenBank/DDBJ whole genome shotgun (WGS) entry which is preliminary data.</text>
</comment>
<dbReference type="Pfam" id="PF04188">
    <property type="entry name" value="Mannosyl_trans2"/>
    <property type="match status" value="1"/>
</dbReference>
<evidence type="ECO:0000256" key="3">
    <source>
        <dbReference type="ARBA" id="ARBA00022502"/>
    </source>
</evidence>
<evidence type="ECO:0000256" key="10">
    <source>
        <dbReference type="SAM" id="Phobius"/>
    </source>
</evidence>
<evidence type="ECO:0000256" key="2">
    <source>
        <dbReference type="ARBA" id="ARBA00004687"/>
    </source>
</evidence>
<evidence type="ECO:0000256" key="4">
    <source>
        <dbReference type="ARBA" id="ARBA00022676"/>
    </source>
</evidence>
<dbReference type="PANTHER" id="PTHR12468">
    <property type="entry name" value="GPI MANNOSYLTRANSFERASE 2"/>
    <property type="match status" value="1"/>
</dbReference>
<gene>
    <name evidence="11" type="ORF">EFBL_3714</name>
</gene>
<feature type="transmembrane region" description="Helical" evidence="10">
    <location>
        <begin position="7"/>
        <end position="26"/>
    </location>
</feature>
<evidence type="ECO:0000256" key="1">
    <source>
        <dbReference type="ARBA" id="ARBA00004477"/>
    </source>
</evidence>
<keyword evidence="6 10" id="KW-0812">Transmembrane</keyword>
<reference evidence="12" key="1">
    <citation type="submission" date="2017-07" db="EMBL/GenBank/DDBJ databases">
        <title>Draft genome sequence of Effusibacillus lacus strain skLN1.</title>
        <authorList>
            <person name="Watanabe M."/>
            <person name="Kojima H."/>
            <person name="Fukui M."/>
        </authorList>
    </citation>
    <scope>NUCLEOTIDE SEQUENCE [LARGE SCALE GENOMIC DNA]</scope>
    <source>
        <strain evidence="12">skLN1</strain>
    </source>
</reference>
<feature type="transmembrane region" description="Helical" evidence="10">
    <location>
        <begin position="93"/>
        <end position="114"/>
    </location>
</feature>
<feature type="transmembrane region" description="Helical" evidence="10">
    <location>
        <begin position="289"/>
        <end position="309"/>
    </location>
</feature>
<feature type="transmembrane region" description="Helical" evidence="10">
    <location>
        <begin position="224"/>
        <end position="243"/>
    </location>
</feature>
<keyword evidence="7" id="KW-0256">Endoplasmic reticulum</keyword>
<keyword evidence="12" id="KW-1185">Reference proteome</keyword>
<dbReference type="GO" id="GO:0000009">
    <property type="term" value="F:alpha-1,6-mannosyltransferase activity"/>
    <property type="evidence" value="ECO:0007669"/>
    <property type="project" value="InterPro"/>
</dbReference>
<keyword evidence="9 10" id="KW-0472">Membrane</keyword>
<feature type="transmembrane region" description="Helical" evidence="10">
    <location>
        <begin position="368"/>
        <end position="389"/>
    </location>
</feature>
<dbReference type="PANTHER" id="PTHR12468:SF2">
    <property type="entry name" value="GPI MANNOSYLTRANSFERASE 2"/>
    <property type="match status" value="1"/>
</dbReference>
<evidence type="ECO:0000313" key="11">
    <source>
        <dbReference type="EMBL" id="GAX92023.1"/>
    </source>
</evidence>
<name>A0A292YTE3_9BACL</name>
<evidence type="ECO:0000256" key="8">
    <source>
        <dbReference type="ARBA" id="ARBA00022989"/>
    </source>
</evidence>
<organism evidence="11 12">
    <name type="scientific">Effusibacillus lacus</name>
    <dbReference type="NCBI Taxonomy" id="1348429"/>
    <lineage>
        <taxon>Bacteria</taxon>
        <taxon>Bacillati</taxon>
        <taxon>Bacillota</taxon>
        <taxon>Bacilli</taxon>
        <taxon>Bacillales</taxon>
        <taxon>Alicyclobacillaceae</taxon>
        <taxon>Effusibacillus</taxon>
    </lineage>
</organism>
<evidence type="ECO:0000313" key="12">
    <source>
        <dbReference type="Proteomes" id="UP000217785"/>
    </source>
</evidence>
<evidence type="ECO:0008006" key="13">
    <source>
        <dbReference type="Google" id="ProtNLM"/>
    </source>
</evidence>
<dbReference type="InterPro" id="IPR007315">
    <property type="entry name" value="PIG-V/Gpi18"/>
</dbReference>
<dbReference type="GO" id="GO:0006506">
    <property type="term" value="P:GPI anchor biosynthetic process"/>
    <property type="evidence" value="ECO:0007669"/>
    <property type="project" value="UniProtKB-UniPathway"/>
</dbReference>
<evidence type="ECO:0000256" key="7">
    <source>
        <dbReference type="ARBA" id="ARBA00022824"/>
    </source>
</evidence>
<keyword evidence="5" id="KW-0808">Transferase</keyword>
<dbReference type="GO" id="GO:0004376">
    <property type="term" value="F:GPI mannosyltransferase activity"/>
    <property type="evidence" value="ECO:0007669"/>
    <property type="project" value="InterPro"/>
</dbReference>
<dbReference type="AlphaFoldDB" id="A0A292YTE3"/>
<accession>A0A292YTE3</accession>
<dbReference type="UniPathway" id="UPA00196"/>
<keyword evidence="4" id="KW-0328">Glycosyltransferase</keyword>
<feature type="transmembrane region" description="Helical" evidence="10">
    <location>
        <begin position="126"/>
        <end position="143"/>
    </location>
</feature>
<evidence type="ECO:0000256" key="6">
    <source>
        <dbReference type="ARBA" id="ARBA00022692"/>
    </source>
</evidence>
<sequence length="395" mass="45861">MDLKVIGFLLILFLVNKILILAPAFWATKQHLAGMGALDSLKFLLFNNFFKWDSGWYARIAEQGYDPKSSAFFPLYPFLIAMVRQLLDVTSATAGVLVSNVAFFLMLYVVYHLIRIDYEERDTRRILWLFCLYPTSYYFSAVYTESLYLLLMALTLYCIRIGNWAGAGISGFVTSITRNTGVFLTIPYALEYFKIRTWGDILPFLRRGFGNLGQANPGRKRWKGFLWVFVIPLSFFLYMGYLGCRFGDPFAFSHAQAQFGRGFLNPFATIVQGYQMLVNHLTAQPLNWLWMYFFTEFFFVTLTLVVLLVTVRKLRLSYWVIILYAFLIPLTAPATGRVVDYFVSYSRYSLVIFPLYLGIYELVKGNRLFYYATNLVFAVLLVILVYNWSLDRWVA</sequence>
<evidence type="ECO:0000256" key="9">
    <source>
        <dbReference type="ARBA" id="ARBA00023136"/>
    </source>
</evidence>
<proteinExistence type="predicted"/>
<comment type="pathway">
    <text evidence="2">Glycolipid biosynthesis; glycosylphosphatidylinositol-anchor biosynthesis.</text>
</comment>